<keyword evidence="4" id="KW-0238">DNA-binding</keyword>
<dbReference type="EMBL" id="OCNE01000015">
    <property type="protein sequence ID" value="SOD64231.1"/>
    <property type="molecule type" value="Genomic_DNA"/>
</dbReference>
<keyword evidence="3" id="KW-0805">Transcription regulation</keyword>
<accession>A0A286DZZ1</accession>
<evidence type="ECO:0000256" key="3">
    <source>
        <dbReference type="ARBA" id="ARBA00023015"/>
    </source>
</evidence>
<dbReference type="InterPro" id="IPR005158">
    <property type="entry name" value="BTAD"/>
</dbReference>
<evidence type="ECO:0000313" key="7">
    <source>
        <dbReference type="EMBL" id="SOD64231.1"/>
    </source>
</evidence>
<dbReference type="AlphaFoldDB" id="A0A286DZZ1"/>
<dbReference type="InterPro" id="IPR011990">
    <property type="entry name" value="TPR-like_helical_dom_sf"/>
</dbReference>
<feature type="domain" description="OmpR/PhoB-type" evidence="6">
    <location>
        <begin position="64"/>
        <end position="136"/>
    </location>
</feature>
<keyword evidence="2" id="KW-0902">Two-component regulatory system</keyword>
<evidence type="ECO:0000259" key="6">
    <source>
        <dbReference type="SMART" id="SM00862"/>
    </source>
</evidence>
<dbReference type="PANTHER" id="PTHR35807:SF1">
    <property type="entry name" value="TRANSCRIPTIONAL REGULATOR REDD"/>
    <property type="match status" value="1"/>
</dbReference>
<dbReference type="InterPro" id="IPR027417">
    <property type="entry name" value="P-loop_NTPase"/>
</dbReference>
<evidence type="ECO:0000256" key="5">
    <source>
        <dbReference type="ARBA" id="ARBA00023163"/>
    </source>
</evidence>
<dbReference type="PANTHER" id="PTHR35807">
    <property type="entry name" value="TRANSCRIPTIONAL REGULATOR REDD-RELATED"/>
    <property type="match status" value="1"/>
</dbReference>
<dbReference type="GO" id="GO:0043531">
    <property type="term" value="F:ADP binding"/>
    <property type="evidence" value="ECO:0007669"/>
    <property type="project" value="InterPro"/>
</dbReference>
<dbReference type="InterPro" id="IPR051677">
    <property type="entry name" value="AfsR-DnrI-RedD_regulator"/>
</dbReference>
<reference evidence="7 8" key="1">
    <citation type="submission" date="2017-09" db="EMBL/GenBank/DDBJ databases">
        <authorList>
            <person name="Ehlers B."/>
            <person name="Leendertz F.H."/>
        </authorList>
    </citation>
    <scope>NUCLEOTIDE SEQUENCE [LARGE SCALE GENOMIC DNA]</scope>
    <source>
        <strain evidence="7 8">CGMCC 4.7095</strain>
    </source>
</reference>
<dbReference type="SMART" id="SM00862">
    <property type="entry name" value="Trans_reg_C"/>
    <property type="match status" value="1"/>
</dbReference>
<evidence type="ECO:0000256" key="4">
    <source>
        <dbReference type="ARBA" id="ARBA00023125"/>
    </source>
</evidence>
<dbReference type="InterPro" id="IPR001867">
    <property type="entry name" value="OmpR/PhoB-type_DNA-bd"/>
</dbReference>
<dbReference type="Pfam" id="PF03704">
    <property type="entry name" value="BTAD"/>
    <property type="match status" value="1"/>
</dbReference>
<dbReference type="Gene3D" id="1.10.10.10">
    <property type="entry name" value="Winged helix-like DNA-binding domain superfamily/Winged helix DNA-binding domain"/>
    <property type="match status" value="1"/>
</dbReference>
<dbReference type="GO" id="GO:0000160">
    <property type="term" value="P:phosphorelay signal transduction system"/>
    <property type="evidence" value="ECO:0007669"/>
    <property type="project" value="UniProtKB-KW"/>
</dbReference>
<evidence type="ECO:0000256" key="2">
    <source>
        <dbReference type="ARBA" id="ARBA00023012"/>
    </source>
</evidence>
<protein>
    <submittedName>
        <fullName evidence="7">Transcriptional activator domain-containing protein</fullName>
    </submittedName>
</protein>
<comment type="similarity">
    <text evidence="1">Belongs to the AfsR/DnrI/RedD regulatory family.</text>
</comment>
<proteinExistence type="inferred from homology"/>
<keyword evidence="5" id="KW-0804">Transcription</keyword>
<dbReference type="Proteomes" id="UP000219072">
    <property type="component" value="Unassembled WGS sequence"/>
</dbReference>
<dbReference type="Gene3D" id="1.25.40.10">
    <property type="entry name" value="Tetratricopeptide repeat domain"/>
    <property type="match status" value="2"/>
</dbReference>
<organism evidence="7 8">
    <name type="scientific">Streptomyces zhaozhouensis</name>
    <dbReference type="NCBI Taxonomy" id="1300267"/>
    <lineage>
        <taxon>Bacteria</taxon>
        <taxon>Bacillati</taxon>
        <taxon>Actinomycetota</taxon>
        <taxon>Actinomycetes</taxon>
        <taxon>Kitasatosporales</taxon>
        <taxon>Streptomycetaceae</taxon>
        <taxon>Streptomyces</taxon>
    </lineage>
</organism>
<dbReference type="PRINTS" id="PR00364">
    <property type="entry name" value="DISEASERSIST"/>
</dbReference>
<dbReference type="SUPFAM" id="SSF52540">
    <property type="entry name" value="P-loop containing nucleoside triphosphate hydrolases"/>
    <property type="match status" value="1"/>
</dbReference>
<evidence type="ECO:0000313" key="8">
    <source>
        <dbReference type="Proteomes" id="UP000219072"/>
    </source>
</evidence>
<dbReference type="InterPro" id="IPR036388">
    <property type="entry name" value="WH-like_DNA-bd_sf"/>
</dbReference>
<evidence type="ECO:0000256" key="1">
    <source>
        <dbReference type="ARBA" id="ARBA00005820"/>
    </source>
</evidence>
<dbReference type="SUPFAM" id="SSF46894">
    <property type="entry name" value="C-terminal effector domain of the bipartite response regulators"/>
    <property type="match status" value="1"/>
</dbReference>
<dbReference type="GO" id="GO:0006355">
    <property type="term" value="P:regulation of DNA-templated transcription"/>
    <property type="evidence" value="ECO:0007669"/>
    <property type="project" value="InterPro"/>
</dbReference>
<name>A0A286DZZ1_9ACTN</name>
<gene>
    <name evidence="7" type="ORF">SAMN06297387_11591</name>
</gene>
<dbReference type="InterPro" id="IPR016032">
    <property type="entry name" value="Sig_transdc_resp-reg_C-effctor"/>
</dbReference>
<sequence length="945" mass="100173">MTSGRGRKAGRSLFRFRQPCDDLTSDSDGSGDECVGPVGSVAWLLGGSVDIRLLGLVRVLGDDGEVLPVTAPLTCATLAALALGPGRPVCTGELAARLWGGMPPGGAVGRLRRQVARLRAVLPPGTIRTVPGGYLLDVSPEATDLGRFAGGLLRAEELAAERPEAALLTLTGVLPLWTGNPLMGLPDCPLRDGERRRLRLLWSRALRLRAEVELRLEREAAGEGREVPVSHHPWRVDALPPEAGGDELAAFAGLVERATAAEPPTVATPGLPEGTGTFVARAVELGRLRRWLTDASAAPAVCLIDGPDGVGKSTLAVRVARELGHRFPDGLLYVDLRGADPRNAPLAVTEARLLLLAAMGVPGKEMPDEKGSGAVYHAELRRRRVLLLLDNAVDAAQVAPLLPAGGGSAALVTGRARLAGVPGGQRLRLEALAPGEAVALLRAAGDACPARGDAGEWAELAELCGRLPLALRIVGTRLGAGPRRVADFLGPLRAELRRAAGAGGGHPELRAVLAVSVDQLARSGAPDERLAATLFPALGAAAVRSWTAGSVAALLDVTARQAGDALDRLVDARIVDRPRPGVYTLHDLLRAAAGRDAARMPESWLRARLAALANWYAGSLYRLSLPMALSRTLRTRYRHGAARFPGGRPFTSVDEALPWADEVLDDVLALAGQLAAPGFDEGAPLGGAPLSDFALESVRALETYFGTRQAWGAQSRLCELARTVARRRGDRYAEAVALGQAGRLWGQRGQGARGVALLREGIAALRALGRAEEALAMTPHLVSCLGSAGRLTEAVALAEETLAEVEAGGHEDVRTPLTNNLARCRLYLGDHATARELLWANYAAATQPWDRTMAAGVLTEFHLEVAEYEEAARWSDRGMAHAAEQPFDPFVVAQQRTWRAQALRGLGEEASAHVEEMHAKAVIEDLDSRENSHLRVRTMPRRTIG</sequence>
<keyword evidence="8" id="KW-1185">Reference proteome</keyword>
<dbReference type="GO" id="GO:0003677">
    <property type="term" value="F:DNA binding"/>
    <property type="evidence" value="ECO:0007669"/>
    <property type="project" value="UniProtKB-KW"/>
</dbReference>
<dbReference type="Gene3D" id="3.40.50.300">
    <property type="entry name" value="P-loop containing nucleotide triphosphate hydrolases"/>
    <property type="match status" value="1"/>
</dbReference>